<sequence length="124" mass="12872">MRSPTTSTLTTLFLLLSLTTAAPSSSKRQGSTIYAIQTYYTSGGCTGTPDTEATFGGVNLCQPIRSVLDSVVSITADSVMEEIAGCVVHYYTDSACTQGDTVGVIGQCEQASAPFVATNVICPT</sequence>
<dbReference type="AlphaFoldDB" id="A0A2J6PM66"/>
<proteinExistence type="predicted"/>
<gene>
    <name evidence="2" type="ORF">NA56DRAFT_710330</name>
</gene>
<dbReference type="EMBL" id="KZ613516">
    <property type="protein sequence ID" value="PMD15103.1"/>
    <property type="molecule type" value="Genomic_DNA"/>
</dbReference>
<keyword evidence="1" id="KW-0732">Signal</keyword>
<dbReference type="OrthoDB" id="3478332at2759"/>
<keyword evidence="3" id="KW-1185">Reference proteome</keyword>
<feature type="chain" id="PRO_5014395204" evidence="1">
    <location>
        <begin position="22"/>
        <end position="124"/>
    </location>
</feature>
<organism evidence="2 3">
    <name type="scientific">Hyaloscypha hepaticicola</name>
    <dbReference type="NCBI Taxonomy" id="2082293"/>
    <lineage>
        <taxon>Eukaryota</taxon>
        <taxon>Fungi</taxon>
        <taxon>Dikarya</taxon>
        <taxon>Ascomycota</taxon>
        <taxon>Pezizomycotina</taxon>
        <taxon>Leotiomycetes</taxon>
        <taxon>Helotiales</taxon>
        <taxon>Hyaloscyphaceae</taxon>
        <taxon>Hyaloscypha</taxon>
    </lineage>
</organism>
<feature type="signal peptide" evidence="1">
    <location>
        <begin position="1"/>
        <end position="21"/>
    </location>
</feature>
<protein>
    <submittedName>
        <fullName evidence="2">Uncharacterized protein</fullName>
    </submittedName>
</protein>
<evidence type="ECO:0000256" key="1">
    <source>
        <dbReference type="SAM" id="SignalP"/>
    </source>
</evidence>
<dbReference type="Proteomes" id="UP000235672">
    <property type="component" value="Unassembled WGS sequence"/>
</dbReference>
<evidence type="ECO:0000313" key="2">
    <source>
        <dbReference type="EMBL" id="PMD15103.1"/>
    </source>
</evidence>
<accession>A0A2J6PM66</accession>
<name>A0A2J6PM66_9HELO</name>
<evidence type="ECO:0000313" key="3">
    <source>
        <dbReference type="Proteomes" id="UP000235672"/>
    </source>
</evidence>
<reference evidence="2 3" key="1">
    <citation type="submission" date="2016-05" db="EMBL/GenBank/DDBJ databases">
        <title>A degradative enzymes factory behind the ericoid mycorrhizal symbiosis.</title>
        <authorList>
            <consortium name="DOE Joint Genome Institute"/>
            <person name="Martino E."/>
            <person name="Morin E."/>
            <person name="Grelet G."/>
            <person name="Kuo A."/>
            <person name="Kohler A."/>
            <person name="Daghino S."/>
            <person name="Barry K."/>
            <person name="Choi C."/>
            <person name="Cichocki N."/>
            <person name="Clum A."/>
            <person name="Copeland A."/>
            <person name="Hainaut M."/>
            <person name="Haridas S."/>
            <person name="Labutti K."/>
            <person name="Lindquist E."/>
            <person name="Lipzen A."/>
            <person name="Khouja H.-R."/>
            <person name="Murat C."/>
            <person name="Ohm R."/>
            <person name="Olson A."/>
            <person name="Spatafora J."/>
            <person name="Veneault-Fourrey C."/>
            <person name="Henrissat B."/>
            <person name="Grigoriev I."/>
            <person name="Martin F."/>
            <person name="Perotto S."/>
        </authorList>
    </citation>
    <scope>NUCLEOTIDE SEQUENCE [LARGE SCALE GENOMIC DNA]</scope>
    <source>
        <strain evidence="2 3">UAMH 7357</strain>
    </source>
</reference>